<protein>
    <recommendedName>
        <fullName evidence="1">Dienelactone hydrolase domain-containing protein</fullName>
    </recommendedName>
</protein>
<dbReference type="Gene3D" id="3.40.50.1820">
    <property type="entry name" value="alpha/beta hydrolase"/>
    <property type="match status" value="1"/>
</dbReference>
<dbReference type="InterPro" id="IPR029058">
    <property type="entry name" value="AB_hydrolase_fold"/>
</dbReference>
<name>A0A9P4SAG7_9PEZI</name>
<evidence type="ECO:0000313" key="2">
    <source>
        <dbReference type="EMBL" id="KAF2839086.1"/>
    </source>
</evidence>
<gene>
    <name evidence="2" type="ORF">M501DRAFT_1003640</name>
</gene>
<dbReference type="Pfam" id="PF01738">
    <property type="entry name" value="DLH"/>
    <property type="match status" value="1"/>
</dbReference>
<proteinExistence type="predicted"/>
<dbReference type="Proteomes" id="UP000799429">
    <property type="component" value="Unassembled WGS sequence"/>
</dbReference>
<organism evidence="2 3">
    <name type="scientific">Patellaria atrata CBS 101060</name>
    <dbReference type="NCBI Taxonomy" id="1346257"/>
    <lineage>
        <taxon>Eukaryota</taxon>
        <taxon>Fungi</taxon>
        <taxon>Dikarya</taxon>
        <taxon>Ascomycota</taxon>
        <taxon>Pezizomycotina</taxon>
        <taxon>Dothideomycetes</taxon>
        <taxon>Dothideomycetes incertae sedis</taxon>
        <taxon>Patellariales</taxon>
        <taxon>Patellariaceae</taxon>
        <taxon>Patellaria</taxon>
    </lineage>
</organism>
<dbReference type="EMBL" id="MU006095">
    <property type="protein sequence ID" value="KAF2839086.1"/>
    <property type="molecule type" value="Genomic_DNA"/>
</dbReference>
<dbReference type="AlphaFoldDB" id="A0A9P4SAG7"/>
<dbReference type="PANTHER" id="PTHR17630">
    <property type="entry name" value="DIENELACTONE HYDROLASE"/>
    <property type="match status" value="1"/>
</dbReference>
<dbReference type="InterPro" id="IPR002925">
    <property type="entry name" value="Dienelactn_hydro"/>
</dbReference>
<evidence type="ECO:0000259" key="1">
    <source>
        <dbReference type="Pfam" id="PF01738"/>
    </source>
</evidence>
<dbReference type="SUPFAM" id="SSF53474">
    <property type="entry name" value="alpha/beta-Hydrolases"/>
    <property type="match status" value="1"/>
</dbReference>
<reference evidence="2" key="1">
    <citation type="journal article" date="2020" name="Stud. Mycol.">
        <title>101 Dothideomycetes genomes: a test case for predicting lifestyles and emergence of pathogens.</title>
        <authorList>
            <person name="Haridas S."/>
            <person name="Albert R."/>
            <person name="Binder M."/>
            <person name="Bloem J."/>
            <person name="Labutti K."/>
            <person name="Salamov A."/>
            <person name="Andreopoulos B."/>
            <person name="Baker S."/>
            <person name="Barry K."/>
            <person name="Bills G."/>
            <person name="Bluhm B."/>
            <person name="Cannon C."/>
            <person name="Castanera R."/>
            <person name="Culley D."/>
            <person name="Daum C."/>
            <person name="Ezra D."/>
            <person name="Gonzalez J."/>
            <person name="Henrissat B."/>
            <person name="Kuo A."/>
            <person name="Liang C."/>
            <person name="Lipzen A."/>
            <person name="Lutzoni F."/>
            <person name="Magnuson J."/>
            <person name="Mondo S."/>
            <person name="Nolan M."/>
            <person name="Ohm R."/>
            <person name="Pangilinan J."/>
            <person name="Park H.-J."/>
            <person name="Ramirez L."/>
            <person name="Alfaro M."/>
            <person name="Sun H."/>
            <person name="Tritt A."/>
            <person name="Yoshinaga Y."/>
            <person name="Zwiers L.-H."/>
            <person name="Turgeon B."/>
            <person name="Goodwin S."/>
            <person name="Spatafora J."/>
            <person name="Crous P."/>
            <person name="Grigoriev I."/>
        </authorList>
    </citation>
    <scope>NUCLEOTIDE SEQUENCE</scope>
    <source>
        <strain evidence="2">CBS 101060</strain>
    </source>
</reference>
<dbReference type="GO" id="GO:0016787">
    <property type="term" value="F:hydrolase activity"/>
    <property type="evidence" value="ECO:0007669"/>
    <property type="project" value="InterPro"/>
</dbReference>
<comment type="caution">
    <text evidence="2">The sequence shown here is derived from an EMBL/GenBank/DDBJ whole genome shotgun (WGS) entry which is preliminary data.</text>
</comment>
<accession>A0A9P4SAG7</accession>
<keyword evidence="3" id="KW-1185">Reference proteome</keyword>
<sequence length="293" mass="32138">MSCPDCFKGAIHDHATPKGEESTIHGIRTYIASPPVSSGSNSTIIYISDVFGLRLVNNKLLADELAAGTGHRVLVPDCVPGGGMDINAMNYVDTFTTPPVWYDVIGQFKRIMALLRAAMLFIPFMINAAPPIAYPNVLSYSRAVKADLPQGAKLGVCGFCWGGYLSTQLCTEPSVENGNERLIDAQFCGHPSFLKTPGMIVDAISKFKTPYSVAIGDKDFVFPLREIQKTEAALREKVGRGEGDGGYNYEIKTYKGCRHGFVVRSRPGDKNESERAEEAKEQAIHWFQAFMRS</sequence>
<evidence type="ECO:0000313" key="3">
    <source>
        <dbReference type="Proteomes" id="UP000799429"/>
    </source>
</evidence>
<feature type="domain" description="Dienelactone hydrolase" evidence="1">
    <location>
        <begin position="27"/>
        <end position="290"/>
    </location>
</feature>
<dbReference type="OrthoDB" id="17560at2759"/>
<dbReference type="PANTHER" id="PTHR17630:SF105">
    <property type="entry name" value="DIENELACTONE HYDROLASE FAMILY PROTEIN (AFU_ORTHOLOGUE AFUA_4G08790)"/>
    <property type="match status" value="1"/>
</dbReference>